<accession>A0A1D1W7F5</accession>
<comment type="caution">
    <text evidence="2">The sequence shown here is derived from an EMBL/GenBank/DDBJ whole genome shotgun (WGS) entry which is preliminary data.</text>
</comment>
<gene>
    <name evidence="2" type="primary">RvY_18469-1</name>
    <name evidence="2" type="synonym">RvY_18469.1</name>
    <name evidence="2" type="ORF">RvY_18469</name>
</gene>
<evidence type="ECO:0000313" key="2">
    <source>
        <dbReference type="EMBL" id="GAV08833.1"/>
    </source>
</evidence>
<evidence type="ECO:0000256" key="1">
    <source>
        <dbReference type="SAM" id="MobiDB-lite"/>
    </source>
</evidence>
<dbReference type="EMBL" id="BDGG01000019">
    <property type="protein sequence ID" value="GAV08833.1"/>
    <property type="molecule type" value="Genomic_DNA"/>
</dbReference>
<name>A0A1D1W7F5_RAMVA</name>
<organism evidence="2 3">
    <name type="scientific">Ramazzottius varieornatus</name>
    <name type="common">Water bear</name>
    <name type="synonym">Tardigrade</name>
    <dbReference type="NCBI Taxonomy" id="947166"/>
    <lineage>
        <taxon>Eukaryota</taxon>
        <taxon>Metazoa</taxon>
        <taxon>Ecdysozoa</taxon>
        <taxon>Tardigrada</taxon>
        <taxon>Eutardigrada</taxon>
        <taxon>Parachela</taxon>
        <taxon>Hypsibioidea</taxon>
        <taxon>Ramazzottiidae</taxon>
        <taxon>Ramazzottius</taxon>
    </lineage>
</organism>
<proteinExistence type="predicted"/>
<feature type="region of interest" description="Disordered" evidence="1">
    <location>
        <begin position="56"/>
        <end position="76"/>
    </location>
</feature>
<keyword evidence="3" id="KW-1185">Reference proteome</keyword>
<protein>
    <submittedName>
        <fullName evidence="2">Uncharacterized protein</fullName>
    </submittedName>
</protein>
<feature type="region of interest" description="Disordered" evidence="1">
    <location>
        <begin position="1"/>
        <end position="32"/>
    </location>
</feature>
<reference evidence="2 3" key="1">
    <citation type="journal article" date="2016" name="Nat. Commun.">
        <title>Extremotolerant tardigrade genome and improved radiotolerance of human cultured cells by tardigrade-unique protein.</title>
        <authorList>
            <person name="Hashimoto T."/>
            <person name="Horikawa D.D."/>
            <person name="Saito Y."/>
            <person name="Kuwahara H."/>
            <person name="Kozuka-Hata H."/>
            <person name="Shin-I T."/>
            <person name="Minakuchi Y."/>
            <person name="Ohishi K."/>
            <person name="Motoyama A."/>
            <person name="Aizu T."/>
            <person name="Enomoto A."/>
            <person name="Kondo K."/>
            <person name="Tanaka S."/>
            <person name="Hara Y."/>
            <person name="Koshikawa S."/>
            <person name="Sagara H."/>
            <person name="Miura T."/>
            <person name="Yokobori S."/>
            <person name="Miyagawa K."/>
            <person name="Suzuki Y."/>
            <person name="Kubo T."/>
            <person name="Oyama M."/>
            <person name="Kohara Y."/>
            <person name="Fujiyama A."/>
            <person name="Arakawa K."/>
            <person name="Katayama T."/>
            <person name="Toyoda A."/>
            <person name="Kunieda T."/>
        </authorList>
    </citation>
    <scope>NUCLEOTIDE SEQUENCE [LARGE SCALE GENOMIC DNA]</scope>
    <source>
        <strain evidence="2 3">YOKOZUNA-1</strain>
    </source>
</reference>
<dbReference type="AlphaFoldDB" id="A0A1D1W7F5"/>
<sequence length="118" mass="12772">MTTGNKATAPLCSVGDKDTSDGAEEPAQDVRPNLETSKAAKKAAIATAYRKALAKDGTAEEQQFPEGRPAKSTLQNSMETVFTSTKGKSLFLNGFDSFKTIDPPRNVLMIQQDRDKTF</sequence>
<dbReference type="Proteomes" id="UP000186922">
    <property type="component" value="Unassembled WGS sequence"/>
</dbReference>
<evidence type="ECO:0000313" key="3">
    <source>
        <dbReference type="Proteomes" id="UP000186922"/>
    </source>
</evidence>